<proteinExistence type="predicted"/>
<feature type="coiled-coil region" evidence="1">
    <location>
        <begin position="316"/>
        <end position="343"/>
    </location>
</feature>
<reference evidence="3 4" key="1">
    <citation type="journal article" date="2023" name="BMC Biotechnol.">
        <title>Vitis rotundifolia cv Carlos genome sequencing.</title>
        <authorList>
            <person name="Huff M."/>
            <person name="Hulse-Kemp A."/>
            <person name="Scheffler B."/>
            <person name="Youngblood R."/>
            <person name="Simpson S."/>
            <person name="Babiker E."/>
            <person name="Staton M."/>
        </authorList>
    </citation>
    <scope>NUCLEOTIDE SEQUENCE [LARGE SCALE GENOMIC DNA]</scope>
    <source>
        <tissue evidence="3">Leaf</tissue>
    </source>
</reference>
<evidence type="ECO:0000313" key="3">
    <source>
        <dbReference type="EMBL" id="KAJ9685116.1"/>
    </source>
</evidence>
<feature type="compositionally biased region" description="Low complexity" evidence="2">
    <location>
        <begin position="17"/>
        <end position="31"/>
    </location>
</feature>
<comment type="caution">
    <text evidence="3">The sequence shown here is derived from an EMBL/GenBank/DDBJ whole genome shotgun (WGS) entry which is preliminary data.</text>
</comment>
<sequence>MAVSAFKSTSRRGNLASSTTNTSSSSSSSSSHIHPPRRSRSVSAVSRDQLDATEFLNKRDNPLFWTTTNTLPPENPVQSQNATDSESKFERKASKFSAPNSEVLDATRGRSVSRTSSAGNQIAGGGKGIGRSRSVSRRPVPRGNHWNSESEVEQECSLSVNSRNRRNLNLAPNNGKKANLIRTSSEFSDQINNTQTLSSQHRPSELSDRSASGLQIPNSEDEFSVGSFSEAEEKTIKAVCEQIKSFQRNDLEVDNTASGIYETVRSEVRRAISEIQNDLESAIRRNNAAGIATTNVTDIPPDLVNPGAVELVLDIREEYAKKLEQSQERARILRADLAVEEHRGQELSRILKEILPEPKITPAPKSRMGRKTSIERRKMSKRLTEEAMAYFDECVSISTFDSSDFSSPEDPPLNLVGATTSVGDSGSLPQGSPDVSTSYCRSSCLNPKQESSTRGQSSITHEDSCLTMNSSSNEAAINEDGLNGAISKHGQKFQFSISRKPSGISGFQQDIRNYVKKFEKDGGNQQRMRSNYYDIDDYNLKNPVQNLLFDRVFYKNRIESGSLLLCGGGTAVSASPFASVI</sequence>
<gene>
    <name evidence="3" type="ORF">PVL29_017228</name>
</gene>
<feature type="compositionally biased region" description="Polar residues" evidence="2">
    <location>
        <begin position="417"/>
        <end position="459"/>
    </location>
</feature>
<keyword evidence="4" id="KW-1185">Reference proteome</keyword>
<feature type="compositionally biased region" description="Polar residues" evidence="2">
    <location>
        <begin position="64"/>
        <end position="84"/>
    </location>
</feature>
<dbReference type="EMBL" id="JARBHA010000013">
    <property type="protein sequence ID" value="KAJ9685116.1"/>
    <property type="molecule type" value="Genomic_DNA"/>
</dbReference>
<dbReference type="PANTHER" id="PTHR34466">
    <property type="entry name" value="OS11G0129800 PROTEIN"/>
    <property type="match status" value="1"/>
</dbReference>
<organism evidence="3 4">
    <name type="scientific">Vitis rotundifolia</name>
    <name type="common">Muscadine grape</name>
    <dbReference type="NCBI Taxonomy" id="103349"/>
    <lineage>
        <taxon>Eukaryota</taxon>
        <taxon>Viridiplantae</taxon>
        <taxon>Streptophyta</taxon>
        <taxon>Embryophyta</taxon>
        <taxon>Tracheophyta</taxon>
        <taxon>Spermatophyta</taxon>
        <taxon>Magnoliopsida</taxon>
        <taxon>eudicotyledons</taxon>
        <taxon>Gunneridae</taxon>
        <taxon>Pentapetalae</taxon>
        <taxon>rosids</taxon>
        <taxon>Vitales</taxon>
        <taxon>Vitaceae</taxon>
        <taxon>Viteae</taxon>
        <taxon>Vitis</taxon>
    </lineage>
</organism>
<protein>
    <submittedName>
        <fullName evidence="3">Uncharacterized protein</fullName>
    </submittedName>
</protein>
<evidence type="ECO:0000256" key="2">
    <source>
        <dbReference type="SAM" id="MobiDB-lite"/>
    </source>
</evidence>
<dbReference type="Proteomes" id="UP001168098">
    <property type="component" value="Unassembled WGS sequence"/>
</dbReference>
<feature type="region of interest" description="Disordered" evidence="2">
    <location>
        <begin position="194"/>
        <end position="227"/>
    </location>
</feature>
<evidence type="ECO:0000313" key="4">
    <source>
        <dbReference type="Proteomes" id="UP001168098"/>
    </source>
</evidence>
<keyword evidence="1" id="KW-0175">Coiled coil</keyword>
<evidence type="ECO:0000256" key="1">
    <source>
        <dbReference type="SAM" id="Coils"/>
    </source>
</evidence>
<accession>A0AA38Z9W8</accession>
<name>A0AA38Z9W8_VITRO</name>
<feature type="region of interest" description="Disordered" evidence="2">
    <location>
        <begin position="1"/>
        <end position="153"/>
    </location>
</feature>
<feature type="compositionally biased region" description="Polar residues" evidence="2">
    <location>
        <begin position="209"/>
        <end position="218"/>
    </location>
</feature>
<feature type="compositionally biased region" description="Polar residues" evidence="2">
    <location>
        <begin position="1"/>
        <end position="16"/>
    </location>
</feature>
<dbReference type="AlphaFoldDB" id="A0AA38Z9W8"/>
<feature type="region of interest" description="Disordered" evidence="2">
    <location>
        <begin position="401"/>
        <end position="462"/>
    </location>
</feature>
<dbReference type="PANTHER" id="PTHR34466:SF3">
    <property type="entry name" value="OS11G0129800 PROTEIN"/>
    <property type="match status" value="1"/>
</dbReference>